<dbReference type="EMBL" id="JAWJWF010000047">
    <property type="protein sequence ID" value="KAK6622523.1"/>
    <property type="molecule type" value="Genomic_DNA"/>
</dbReference>
<reference evidence="1 2" key="1">
    <citation type="submission" date="2023-09" db="EMBL/GenBank/DDBJ databases">
        <title>Genomes of two closely related lineages of the louse Polyplax serrata with different host specificities.</title>
        <authorList>
            <person name="Martinu J."/>
            <person name="Tarabai H."/>
            <person name="Stefka J."/>
            <person name="Hypsa V."/>
        </authorList>
    </citation>
    <scope>NUCLEOTIDE SEQUENCE [LARGE SCALE GENOMIC DNA]</scope>
    <source>
        <strain evidence="1">98ZLc_SE</strain>
    </source>
</reference>
<evidence type="ECO:0000313" key="1">
    <source>
        <dbReference type="EMBL" id="KAK6622523.1"/>
    </source>
</evidence>
<sequence length="69" mass="8054">MFHSCIHHDLSSYLQGKSLYRKTQTLTMCFVLISVPDVNTDFTATNPKMECNFYVVLTKNQIFQHQIIL</sequence>
<name>A0ABR1AMK0_POLSC</name>
<keyword evidence="2" id="KW-1185">Reference proteome</keyword>
<dbReference type="Proteomes" id="UP001359485">
    <property type="component" value="Unassembled WGS sequence"/>
</dbReference>
<gene>
    <name evidence="1" type="ORF">RUM44_002335</name>
</gene>
<protein>
    <submittedName>
        <fullName evidence="1">Uncharacterized protein</fullName>
    </submittedName>
</protein>
<proteinExistence type="predicted"/>
<comment type="caution">
    <text evidence="1">The sequence shown here is derived from an EMBL/GenBank/DDBJ whole genome shotgun (WGS) entry which is preliminary data.</text>
</comment>
<organism evidence="1 2">
    <name type="scientific">Polyplax serrata</name>
    <name type="common">Common mouse louse</name>
    <dbReference type="NCBI Taxonomy" id="468196"/>
    <lineage>
        <taxon>Eukaryota</taxon>
        <taxon>Metazoa</taxon>
        <taxon>Ecdysozoa</taxon>
        <taxon>Arthropoda</taxon>
        <taxon>Hexapoda</taxon>
        <taxon>Insecta</taxon>
        <taxon>Pterygota</taxon>
        <taxon>Neoptera</taxon>
        <taxon>Paraneoptera</taxon>
        <taxon>Psocodea</taxon>
        <taxon>Troctomorpha</taxon>
        <taxon>Phthiraptera</taxon>
        <taxon>Anoplura</taxon>
        <taxon>Polyplacidae</taxon>
        <taxon>Polyplax</taxon>
    </lineage>
</organism>
<accession>A0ABR1AMK0</accession>
<evidence type="ECO:0000313" key="2">
    <source>
        <dbReference type="Proteomes" id="UP001359485"/>
    </source>
</evidence>